<name>A0A1G1YNR6_9BACT</name>
<proteinExistence type="predicted"/>
<evidence type="ECO:0000313" key="2">
    <source>
        <dbReference type="Proteomes" id="UP000177376"/>
    </source>
</evidence>
<comment type="caution">
    <text evidence="1">The sequence shown here is derived from an EMBL/GenBank/DDBJ whole genome shotgun (WGS) entry which is preliminary data.</text>
</comment>
<dbReference type="Proteomes" id="UP000177376">
    <property type="component" value="Unassembled WGS sequence"/>
</dbReference>
<accession>A0A1G1YNR6</accession>
<dbReference type="AlphaFoldDB" id="A0A1G1YNR6"/>
<dbReference type="EMBL" id="MHIM01000001">
    <property type="protein sequence ID" value="OGY53290.1"/>
    <property type="molecule type" value="Genomic_DNA"/>
</dbReference>
<gene>
    <name evidence="1" type="ORF">A3A02_03315</name>
</gene>
<protein>
    <submittedName>
        <fullName evidence="1">Uncharacterized protein</fullName>
    </submittedName>
</protein>
<reference evidence="1 2" key="1">
    <citation type="journal article" date="2016" name="Nat. Commun.">
        <title>Thousands of microbial genomes shed light on interconnected biogeochemical processes in an aquifer system.</title>
        <authorList>
            <person name="Anantharaman K."/>
            <person name="Brown C.T."/>
            <person name="Hug L.A."/>
            <person name="Sharon I."/>
            <person name="Castelle C.J."/>
            <person name="Probst A.J."/>
            <person name="Thomas B.C."/>
            <person name="Singh A."/>
            <person name="Wilkins M.J."/>
            <person name="Karaoz U."/>
            <person name="Brodie E.L."/>
            <person name="Williams K.H."/>
            <person name="Hubbard S.S."/>
            <person name="Banfield J.F."/>
        </authorList>
    </citation>
    <scope>NUCLEOTIDE SEQUENCE [LARGE SCALE GENOMIC DNA]</scope>
</reference>
<evidence type="ECO:0000313" key="1">
    <source>
        <dbReference type="EMBL" id="OGY53290.1"/>
    </source>
</evidence>
<organism evidence="1 2">
    <name type="scientific">Candidatus Buchananbacteria bacterium RIFCSPLOWO2_01_FULL_39_33</name>
    <dbReference type="NCBI Taxonomy" id="1797543"/>
    <lineage>
        <taxon>Bacteria</taxon>
        <taxon>Candidatus Buchananiibacteriota</taxon>
    </lineage>
</organism>
<sequence>MAYSKINKICHLPSANYFFLKISVSPTTIKMIGQIISQAIVGIMPKFLSKKIIPTATKPAPNIKLFLLIKIINFKFLYRHCERSEAISSYSTSMRLLRPRWGARNDN</sequence>